<reference evidence="7 8" key="1">
    <citation type="submission" date="2017-03" db="EMBL/GenBank/DDBJ databases">
        <authorList>
            <person name="Afonso C.L."/>
            <person name="Miller P.J."/>
            <person name="Scott M.A."/>
            <person name="Spackman E."/>
            <person name="Goraichik I."/>
            <person name="Dimitrov K.M."/>
            <person name="Suarez D.L."/>
            <person name="Swayne D.E."/>
        </authorList>
    </citation>
    <scope>NUCLEOTIDE SEQUENCE [LARGE SCALE GENOMIC DNA]</scope>
    <source>
        <strain evidence="7 8">CECT 7691</strain>
    </source>
</reference>
<gene>
    <name evidence="7" type="ORF">OCH7691_00851</name>
</gene>
<proteinExistence type="predicted"/>
<feature type="transmembrane region" description="Helical" evidence="6">
    <location>
        <begin position="12"/>
        <end position="32"/>
    </location>
</feature>
<dbReference type="Gene3D" id="1.20.1550.10">
    <property type="entry name" value="DsbB-like"/>
    <property type="match status" value="1"/>
</dbReference>
<evidence type="ECO:0000313" key="7">
    <source>
        <dbReference type="EMBL" id="SLN26851.1"/>
    </source>
</evidence>
<dbReference type="Pfam" id="PF02600">
    <property type="entry name" value="DsbB"/>
    <property type="match status" value="1"/>
</dbReference>
<evidence type="ECO:0000256" key="5">
    <source>
        <dbReference type="ARBA" id="ARBA00023136"/>
    </source>
</evidence>
<dbReference type="InParanoid" id="A0A1Y5RWF3"/>
<dbReference type="InterPro" id="IPR050183">
    <property type="entry name" value="DsbB"/>
</dbReference>
<dbReference type="SUPFAM" id="SSF158442">
    <property type="entry name" value="DsbB-like"/>
    <property type="match status" value="1"/>
</dbReference>
<evidence type="ECO:0000313" key="8">
    <source>
        <dbReference type="Proteomes" id="UP000193200"/>
    </source>
</evidence>
<dbReference type="PANTHER" id="PTHR36570">
    <property type="entry name" value="DISULFIDE BOND FORMATION PROTEIN B"/>
    <property type="match status" value="1"/>
</dbReference>
<keyword evidence="3 6" id="KW-0812">Transmembrane</keyword>
<evidence type="ECO:0000256" key="3">
    <source>
        <dbReference type="ARBA" id="ARBA00022692"/>
    </source>
</evidence>
<keyword evidence="2" id="KW-1003">Cell membrane</keyword>
<feature type="transmembrane region" description="Helical" evidence="6">
    <location>
        <begin position="44"/>
        <end position="63"/>
    </location>
</feature>
<evidence type="ECO:0000256" key="4">
    <source>
        <dbReference type="ARBA" id="ARBA00022989"/>
    </source>
</evidence>
<keyword evidence="8" id="KW-1185">Reference proteome</keyword>
<evidence type="ECO:0000256" key="2">
    <source>
        <dbReference type="ARBA" id="ARBA00022475"/>
    </source>
</evidence>
<accession>A0A1Y5RWF3</accession>
<dbReference type="PANTHER" id="PTHR36570:SF3">
    <property type="entry name" value="DISULFIDE BOND FORMATION PROTEIN B"/>
    <property type="match status" value="1"/>
</dbReference>
<dbReference type="InterPro" id="IPR023380">
    <property type="entry name" value="DsbB-like_sf"/>
</dbReference>
<dbReference type="PIRSF" id="PIRSF033913">
    <property type="entry name" value="S-S_format_DsbB"/>
    <property type="match status" value="1"/>
</dbReference>
<keyword evidence="4 6" id="KW-1133">Transmembrane helix</keyword>
<comment type="subcellular location">
    <subcellularLocation>
        <location evidence="1">Cell membrane</location>
        <topology evidence="1">Multi-pass membrane protein</topology>
    </subcellularLocation>
</comment>
<feature type="transmembrane region" description="Helical" evidence="6">
    <location>
        <begin position="141"/>
        <end position="159"/>
    </location>
</feature>
<evidence type="ECO:0000256" key="1">
    <source>
        <dbReference type="ARBA" id="ARBA00004651"/>
    </source>
</evidence>
<keyword evidence="5 6" id="KW-0472">Membrane</keyword>
<name>A0A1Y5RWF3_9PROT</name>
<dbReference type="OrthoDB" id="9808637at2"/>
<sequence>MHRTTPLDRLPLILAAASAAMLLFAFASQVVFDLIPCKLCIWQRWPHVAVVIISLVAWGFWASRPQLGQALTAIAGLILLVGAGIALFHVGVEQQWWQGLEGCTAPPGEAQSLDALRQQLLATPIARCDEVAWSLFGLSMAAWNGLISLALAGLAFQAVRKQVERRRTL</sequence>
<dbReference type="EMBL" id="FWFR01000001">
    <property type="protein sequence ID" value="SLN26851.1"/>
    <property type="molecule type" value="Genomic_DNA"/>
</dbReference>
<dbReference type="InterPro" id="IPR003752">
    <property type="entry name" value="DiS_bond_form_DsbB/BdbC"/>
</dbReference>
<organism evidence="7 8">
    <name type="scientific">Oceanibacterium hippocampi</name>
    <dbReference type="NCBI Taxonomy" id="745714"/>
    <lineage>
        <taxon>Bacteria</taxon>
        <taxon>Pseudomonadati</taxon>
        <taxon>Pseudomonadota</taxon>
        <taxon>Alphaproteobacteria</taxon>
        <taxon>Sneathiellales</taxon>
        <taxon>Sneathiellaceae</taxon>
        <taxon>Oceanibacterium</taxon>
    </lineage>
</organism>
<protein>
    <submittedName>
        <fullName evidence="7">Disulfide bond formation protein B</fullName>
    </submittedName>
</protein>
<dbReference type="RefSeq" id="WP_085883492.1">
    <property type="nucleotide sequence ID" value="NZ_FWFR01000001.1"/>
</dbReference>
<dbReference type="GO" id="GO:0005886">
    <property type="term" value="C:plasma membrane"/>
    <property type="evidence" value="ECO:0007669"/>
    <property type="project" value="UniProtKB-SubCell"/>
</dbReference>
<feature type="transmembrane region" description="Helical" evidence="6">
    <location>
        <begin position="70"/>
        <end position="92"/>
    </location>
</feature>
<dbReference type="InterPro" id="IPR024199">
    <property type="entry name" value="Uncharacterised_DsbB"/>
</dbReference>
<evidence type="ECO:0000256" key="6">
    <source>
        <dbReference type="SAM" id="Phobius"/>
    </source>
</evidence>
<dbReference type="GO" id="GO:0015035">
    <property type="term" value="F:protein-disulfide reductase activity"/>
    <property type="evidence" value="ECO:0007669"/>
    <property type="project" value="InterPro"/>
</dbReference>
<dbReference type="Proteomes" id="UP000193200">
    <property type="component" value="Unassembled WGS sequence"/>
</dbReference>
<dbReference type="AlphaFoldDB" id="A0A1Y5RWF3"/>
<dbReference type="GO" id="GO:0006457">
    <property type="term" value="P:protein folding"/>
    <property type="evidence" value="ECO:0007669"/>
    <property type="project" value="InterPro"/>
</dbReference>